<evidence type="ECO:0000313" key="2">
    <source>
        <dbReference type="Proteomes" id="UP001433638"/>
    </source>
</evidence>
<accession>A0ABV1M716</accession>
<dbReference type="Proteomes" id="UP001433638">
    <property type="component" value="Unassembled WGS sequence"/>
</dbReference>
<dbReference type="EMBL" id="JBEFLD010000008">
    <property type="protein sequence ID" value="MEQ6291987.1"/>
    <property type="molecule type" value="Genomic_DNA"/>
</dbReference>
<name>A0ABV1M716_9NEIS</name>
<gene>
    <name evidence="1" type="ORF">ABNW52_15340</name>
</gene>
<keyword evidence="2" id="KW-1185">Reference proteome</keyword>
<reference evidence="1" key="1">
    <citation type="submission" date="2024-06" db="EMBL/GenBank/DDBJ databases">
        <title>Genome sequence of Vogesella sp. MAHUQ-64.</title>
        <authorList>
            <person name="Huq M.A."/>
        </authorList>
    </citation>
    <scope>NUCLEOTIDE SEQUENCE</scope>
    <source>
        <strain evidence="1">MAHUQ-64</strain>
    </source>
</reference>
<comment type="caution">
    <text evidence="1">The sequence shown here is derived from an EMBL/GenBank/DDBJ whole genome shotgun (WGS) entry which is preliminary data.</text>
</comment>
<organism evidence="1 2">
    <name type="scientific">Vogesella oryzagri</name>
    <dbReference type="NCBI Taxonomy" id="3160864"/>
    <lineage>
        <taxon>Bacteria</taxon>
        <taxon>Pseudomonadati</taxon>
        <taxon>Pseudomonadota</taxon>
        <taxon>Betaproteobacteria</taxon>
        <taxon>Neisseriales</taxon>
        <taxon>Chromobacteriaceae</taxon>
        <taxon>Vogesella</taxon>
    </lineage>
</organism>
<dbReference type="RefSeq" id="WP_349589917.1">
    <property type="nucleotide sequence ID" value="NZ_JBEFLD010000008.1"/>
</dbReference>
<proteinExistence type="predicted"/>
<evidence type="ECO:0000313" key="1">
    <source>
        <dbReference type="EMBL" id="MEQ6291987.1"/>
    </source>
</evidence>
<sequence length="137" mass="14911">MRKPAPLAGVAQEQHLQMLATMLGKSLAEKGVEIAPLPRGFAPENIRLEADQIAAFRVLLELQLQTSFLPLKAVDAGAPQWAFSVNMIIHHLTAFPASRFCSAVTMPVARFSELQSADVIVPALRSCIQQLEPVDLP</sequence>
<protein>
    <submittedName>
        <fullName evidence="1">Uncharacterized protein</fullName>
    </submittedName>
</protein>